<dbReference type="Pfam" id="PF05050">
    <property type="entry name" value="Methyltransf_21"/>
    <property type="match status" value="1"/>
</dbReference>
<evidence type="ECO:0000313" key="2">
    <source>
        <dbReference type="EMBL" id="NHB75199.1"/>
    </source>
</evidence>
<dbReference type="EMBL" id="JAANHS010000001">
    <property type="protein sequence ID" value="NHB75199.1"/>
    <property type="molecule type" value="Genomic_DNA"/>
</dbReference>
<feature type="domain" description="Methyltransferase FkbM" evidence="1">
    <location>
        <begin position="87"/>
        <end position="200"/>
    </location>
</feature>
<gene>
    <name evidence="2" type="ORF">G8O29_00405</name>
</gene>
<dbReference type="InterPro" id="IPR029063">
    <property type="entry name" value="SAM-dependent_MTases_sf"/>
</dbReference>
<dbReference type="InterPro" id="IPR006342">
    <property type="entry name" value="FkbM_mtfrase"/>
</dbReference>
<dbReference type="GO" id="GO:0032259">
    <property type="term" value="P:methylation"/>
    <property type="evidence" value="ECO:0007669"/>
    <property type="project" value="UniProtKB-KW"/>
</dbReference>
<sequence length="245" mass="26618">MKNPLASVTYPLRKFLSPLNFRGLKVSTNGTHVSRGVWKAVYRGTYELPEIEALFGLLRPTDRLLELGTGMGIVSGLAALAHPQLQVISYEANPVMIPVIAELHRLNGISNVQVNNAVLTRTSTAGMRDFYLKKSFAVSSLLPNSDSDQRSIKVAEHRIEDVLMDFRPDVLLCDIEGGEAELFPGLDLTGLRAVILELHPSVIGRVSEAAIYASLAASGLYPRIELCSGTVVAFETVSRKVEASA</sequence>
<keyword evidence="2" id="KW-0808">Transferase</keyword>
<dbReference type="NCBIfam" id="TIGR01444">
    <property type="entry name" value="fkbM_fam"/>
    <property type="match status" value="1"/>
</dbReference>
<name>A0ABX0G232_9RHOB</name>
<keyword evidence="2" id="KW-0489">Methyltransferase</keyword>
<organism evidence="2 3">
    <name type="scientific">Rhodobacter calidifons</name>
    <dbReference type="NCBI Taxonomy" id="2715277"/>
    <lineage>
        <taxon>Bacteria</taxon>
        <taxon>Pseudomonadati</taxon>
        <taxon>Pseudomonadota</taxon>
        <taxon>Alphaproteobacteria</taxon>
        <taxon>Rhodobacterales</taxon>
        <taxon>Rhodobacter group</taxon>
        <taxon>Rhodobacter</taxon>
    </lineage>
</organism>
<dbReference type="SUPFAM" id="SSF53335">
    <property type="entry name" value="S-adenosyl-L-methionine-dependent methyltransferases"/>
    <property type="match status" value="1"/>
</dbReference>
<dbReference type="Gene3D" id="3.40.50.150">
    <property type="entry name" value="Vaccinia Virus protein VP39"/>
    <property type="match status" value="1"/>
</dbReference>
<reference evidence="2 3" key="1">
    <citation type="journal article" date="2022" name="Microorganisms">
        <title>Genome Sequence and Characterization of a Xanthorhodopsin-Containing, Aerobic Anoxygenic Phototrophic Rhodobacter Species, Isolated from Mesophilic Conditions at Yellowstone National Park.</title>
        <authorList>
            <person name="Kyndt J.A."/>
            <person name="Robertson S."/>
            <person name="Shoffstall I.B."/>
            <person name="Ramaley R.F."/>
            <person name="Meyer T.E."/>
        </authorList>
    </citation>
    <scope>NUCLEOTIDE SEQUENCE [LARGE SCALE GENOMIC DNA]</scope>
    <source>
        <strain evidence="2 3">M37P</strain>
    </source>
</reference>
<dbReference type="CDD" id="cd02440">
    <property type="entry name" value="AdoMet_MTases"/>
    <property type="match status" value="1"/>
</dbReference>
<proteinExistence type="predicted"/>
<evidence type="ECO:0000313" key="3">
    <source>
        <dbReference type="Proteomes" id="UP001515660"/>
    </source>
</evidence>
<comment type="caution">
    <text evidence="2">The sequence shown here is derived from an EMBL/GenBank/DDBJ whole genome shotgun (WGS) entry which is preliminary data.</text>
</comment>
<keyword evidence="3" id="KW-1185">Reference proteome</keyword>
<dbReference type="GO" id="GO:0008168">
    <property type="term" value="F:methyltransferase activity"/>
    <property type="evidence" value="ECO:0007669"/>
    <property type="project" value="UniProtKB-KW"/>
</dbReference>
<dbReference type="Proteomes" id="UP001515660">
    <property type="component" value="Unassembled WGS sequence"/>
</dbReference>
<dbReference type="RefSeq" id="WP_166401258.1">
    <property type="nucleotide sequence ID" value="NZ_JAANHS010000001.1"/>
</dbReference>
<accession>A0ABX0G232</accession>
<evidence type="ECO:0000259" key="1">
    <source>
        <dbReference type="Pfam" id="PF05050"/>
    </source>
</evidence>
<protein>
    <submittedName>
        <fullName evidence="2">FkbM family methyltransferase</fullName>
    </submittedName>
</protein>